<accession>A0A8H4XPY4</accession>
<reference evidence="2" key="2">
    <citation type="submission" date="2020-05" db="EMBL/GenBank/DDBJ databases">
        <authorList>
            <person name="Kim H.-S."/>
            <person name="Proctor R.H."/>
            <person name="Brown D.W."/>
        </authorList>
    </citation>
    <scope>NUCLEOTIDE SEQUENCE</scope>
    <source>
        <strain evidence="2">NRRL 22465</strain>
    </source>
</reference>
<dbReference type="Proteomes" id="UP000635477">
    <property type="component" value="Unassembled WGS sequence"/>
</dbReference>
<comment type="caution">
    <text evidence="2">The sequence shown here is derived from an EMBL/GenBank/DDBJ whole genome shotgun (WGS) entry which is preliminary data.</text>
</comment>
<protein>
    <submittedName>
        <fullName evidence="2">Uncharacterized protein</fullName>
    </submittedName>
</protein>
<reference evidence="2" key="1">
    <citation type="journal article" date="2020" name="BMC Genomics">
        <title>Correction to: Identification and distribution of gene clusters required for synthesis of sphingolipid metabolism inhibitors in diverse species of the filamentous fungus Fusarium.</title>
        <authorList>
            <person name="Kim H.S."/>
            <person name="Lohmar J.M."/>
            <person name="Busman M."/>
            <person name="Brown D.W."/>
            <person name="Naumann T.A."/>
            <person name="Divon H.H."/>
            <person name="Lysoe E."/>
            <person name="Uhlig S."/>
            <person name="Proctor R.H."/>
        </authorList>
    </citation>
    <scope>NUCLEOTIDE SEQUENCE</scope>
    <source>
        <strain evidence="2">NRRL 22465</strain>
    </source>
</reference>
<name>A0A8H4XPY4_9HYPO</name>
<evidence type="ECO:0000313" key="2">
    <source>
        <dbReference type="EMBL" id="KAF4984512.1"/>
    </source>
</evidence>
<proteinExistence type="predicted"/>
<dbReference type="AlphaFoldDB" id="A0A8H4XPY4"/>
<gene>
    <name evidence="2" type="ORF">FZEAL_321</name>
</gene>
<keyword evidence="3" id="KW-1185">Reference proteome</keyword>
<dbReference type="OrthoDB" id="4725912at2759"/>
<sequence>MEPTQNNVHSAGPVPTPESLSSTDNPVLLVNFTWRKFKALISEKLPGTEQTAPPKYMINYNTIKTPSLTFHPFNEYDKSVTFGSGTLHPVSIHADYELHGRKGTLKALKRWVTSYTHLSYNFSDNQDGSPAVMTWTSQTNFKNWDFICLDEHSNPVAKFSSNLWAIKKMGNIEFMGPRAHDRAAQEEILVVGMTLFTCMCLRINNLLSFFGSIFAQTGPIDKETAPGLSKEQQIAHQDRIAHQNQNLHQDQGVHKEMALSKYQKLSS</sequence>
<evidence type="ECO:0000256" key="1">
    <source>
        <dbReference type="SAM" id="MobiDB-lite"/>
    </source>
</evidence>
<feature type="region of interest" description="Disordered" evidence="1">
    <location>
        <begin position="1"/>
        <end position="22"/>
    </location>
</feature>
<evidence type="ECO:0000313" key="3">
    <source>
        <dbReference type="Proteomes" id="UP000635477"/>
    </source>
</evidence>
<dbReference type="EMBL" id="JABEYC010000017">
    <property type="protein sequence ID" value="KAF4984512.1"/>
    <property type="molecule type" value="Genomic_DNA"/>
</dbReference>
<organism evidence="2 3">
    <name type="scientific">Fusarium zealandicum</name>
    <dbReference type="NCBI Taxonomy" id="1053134"/>
    <lineage>
        <taxon>Eukaryota</taxon>
        <taxon>Fungi</taxon>
        <taxon>Dikarya</taxon>
        <taxon>Ascomycota</taxon>
        <taxon>Pezizomycotina</taxon>
        <taxon>Sordariomycetes</taxon>
        <taxon>Hypocreomycetidae</taxon>
        <taxon>Hypocreales</taxon>
        <taxon>Nectriaceae</taxon>
        <taxon>Fusarium</taxon>
        <taxon>Fusarium staphyleae species complex</taxon>
    </lineage>
</organism>